<accession>A0AC34PVA0</accession>
<dbReference type="Proteomes" id="UP000887576">
    <property type="component" value="Unplaced"/>
</dbReference>
<sequence>MKDINAWKRVVKEYKDEYEQRAVDEYALFIVDSLKNPGDVSVAVIKGYLGQFCQQVYEMWKKAEFAIHENPKAEALMALLVAYGDSRSCSLVTGEISHPDINKMYASVIILLVGMTKGVDETRVLRAMAVVDKLAPNCYSFAHFLLGHDDFITAVTLALMNIEHKRSNRPWKLVAFEVIVCIFHQMGYDSEFIFNLMVLHEVGFKWLVRFIQTMKTKPNVEQVMNQIDKGGSISLTSENFPLPELTKTADLTMNIKTPECDALTLHFDGLRTLRKSPGFHEPFDPKRFWLVLRRMYYEFDHLPFHPTQKNVIDRIAYHFNLILENV</sequence>
<dbReference type="WBParaSite" id="JU765_v2.g10248.t1">
    <property type="protein sequence ID" value="JU765_v2.g10248.t1"/>
    <property type="gene ID" value="JU765_v2.g10248"/>
</dbReference>
<evidence type="ECO:0000313" key="1">
    <source>
        <dbReference type="Proteomes" id="UP000887576"/>
    </source>
</evidence>
<reference evidence="2" key="1">
    <citation type="submission" date="2022-11" db="UniProtKB">
        <authorList>
            <consortium name="WormBaseParasite"/>
        </authorList>
    </citation>
    <scope>IDENTIFICATION</scope>
</reference>
<proteinExistence type="predicted"/>
<name>A0AC34PVA0_9BILA</name>
<evidence type="ECO:0000313" key="2">
    <source>
        <dbReference type="WBParaSite" id="JU765_v2.g10248.t1"/>
    </source>
</evidence>
<protein>
    <submittedName>
        <fullName evidence="2">Uncharacterized protein</fullName>
    </submittedName>
</protein>
<organism evidence="1 2">
    <name type="scientific">Panagrolaimus sp. JU765</name>
    <dbReference type="NCBI Taxonomy" id="591449"/>
    <lineage>
        <taxon>Eukaryota</taxon>
        <taxon>Metazoa</taxon>
        <taxon>Ecdysozoa</taxon>
        <taxon>Nematoda</taxon>
        <taxon>Chromadorea</taxon>
        <taxon>Rhabditida</taxon>
        <taxon>Tylenchina</taxon>
        <taxon>Panagrolaimomorpha</taxon>
        <taxon>Panagrolaimoidea</taxon>
        <taxon>Panagrolaimidae</taxon>
        <taxon>Panagrolaimus</taxon>
    </lineage>
</organism>